<gene>
    <name evidence="1" type="ORF">DWV08_02165</name>
    <name evidence="2" type="ORF">DXU92_07295</name>
</gene>
<organism evidence="2 4">
    <name type="scientific">Brachybacterium saurashtrense</name>
    <dbReference type="NCBI Taxonomy" id="556288"/>
    <lineage>
        <taxon>Bacteria</taxon>
        <taxon>Bacillati</taxon>
        <taxon>Actinomycetota</taxon>
        <taxon>Actinomycetes</taxon>
        <taxon>Micrococcales</taxon>
        <taxon>Dermabacteraceae</taxon>
        <taxon>Brachybacterium</taxon>
    </lineage>
</organism>
<evidence type="ECO:0000313" key="4">
    <source>
        <dbReference type="Proteomes" id="UP000282185"/>
    </source>
</evidence>
<dbReference type="AlphaFoldDB" id="A0A345YT77"/>
<accession>A0A345YT77</accession>
<evidence type="ECO:0000313" key="2">
    <source>
        <dbReference type="EMBL" id="RRR23451.1"/>
    </source>
</evidence>
<dbReference type="OrthoDB" id="4794180at2"/>
<protein>
    <recommendedName>
        <fullName evidence="5">Twin-arginine translocation signal domain-containing protein</fullName>
    </recommendedName>
</protein>
<dbReference type="Proteomes" id="UP000254236">
    <property type="component" value="Chromosome"/>
</dbReference>
<reference evidence="2 4" key="2">
    <citation type="submission" date="2018-08" db="EMBL/GenBank/DDBJ databases">
        <title>Brachybacterium saurashtrense DSM 23186.</title>
        <authorList>
            <person name="Li Y."/>
        </authorList>
    </citation>
    <scope>NUCLEOTIDE SEQUENCE [LARGE SCALE GENOMIC DNA]</scope>
    <source>
        <strain evidence="2 4">DSM 23186</strain>
    </source>
</reference>
<dbReference type="EMBL" id="CP031356">
    <property type="protein sequence ID" value="AXK47129.1"/>
    <property type="molecule type" value="Genomic_DNA"/>
</dbReference>
<proteinExistence type="predicted"/>
<dbReference type="Proteomes" id="UP000282185">
    <property type="component" value="Unassembled WGS sequence"/>
</dbReference>
<keyword evidence="3" id="KW-1185">Reference proteome</keyword>
<evidence type="ECO:0000313" key="1">
    <source>
        <dbReference type="EMBL" id="AXK47129.1"/>
    </source>
</evidence>
<dbReference type="KEGG" id="bsau:DWV08_02165"/>
<dbReference type="PROSITE" id="PS51318">
    <property type="entry name" value="TAT"/>
    <property type="match status" value="1"/>
</dbReference>
<dbReference type="EMBL" id="QSWH01000003">
    <property type="protein sequence ID" value="RRR23451.1"/>
    <property type="molecule type" value="Genomic_DNA"/>
</dbReference>
<reference evidence="1 3" key="1">
    <citation type="submission" date="2018-07" db="EMBL/GenBank/DDBJ databases">
        <title>Brachybacterium saurashtrense DSM 23186 genome sequence.</title>
        <authorList>
            <person name="Guo L."/>
        </authorList>
    </citation>
    <scope>NUCLEOTIDE SEQUENCE [LARGE SCALE GENOMIC DNA]</scope>
    <source>
        <strain evidence="1 3">DSM 23186</strain>
    </source>
</reference>
<dbReference type="InterPro" id="IPR006311">
    <property type="entry name" value="TAT_signal"/>
</dbReference>
<evidence type="ECO:0000313" key="3">
    <source>
        <dbReference type="Proteomes" id="UP000254236"/>
    </source>
</evidence>
<evidence type="ECO:0008006" key="5">
    <source>
        <dbReference type="Google" id="ProtNLM"/>
    </source>
</evidence>
<sequence length="148" mass="15561">MSMVSRRGLLGGAAALAAALSGCSLRGKDVSADAQKAAEAVDGVSSVALEQRAGANFERLLNGRIEIAEEDRATGIAVYDDAMRVIVTVIHDRLDDSEARSLRVGGIMAELADGTELDVFVLDPDTPGEDPRLDQVHAGAFYGRYGLT</sequence>
<dbReference type="PROSITE" id="PS51257">
    <property type="entry name" value="PROKAR_LIPOPROTEIN"/>
    <property type="match status" value="1"/>
</dbReference>
<name>A0A345YT77_9MICO</name>